<keyword evidence="1" id="KW-1133">Transmembrane helix</keyword>
<protein>
    <submittedName>
        <fullName evidence="2">Uncharacterized protein</fullName>
    </submittedName>
</protein>
<name>A0A1M3THU3_ASPLC</name>
<dbReference type="AlphaFoldDB" id="A0A1M3THU3"/>
<accession>A0A1M3THU3</accession>
<proteinExistence type="predicted"/>
<sequence length="122" mass="14054">MFITRDCVEWYLSHRPVHSCLRSHFSTVHYLHFLFGARDVSIPREYVNPDVQRNAVRLSFHDMGPYSTLIIHSFESSSSLSSSSSASSSHPLSKLRWLLYPFITFFFLSSHSLSSCLILLLL</sequence>
<evidence type="ECO:0000313" key="3">
    <source>
        <dbReference type="Proteomes" id="UP000184063"/>
    </source>
</evidence>
<dbReference type="Proteomes" id="UP000184063">
    <property type="component" value="Unassembled WGS sequence"/>
</dbReference>
<evidence type="ECO:0000313" key="2">
    <source>
        <dbReference type="EMBL" id="OJZ86340.1"/>
    </source>
</evidence>
<evidence type="ECO:0000256" key="1">
    <source>
        <dbReference type="SAM" id="Phobius"/>
    </source>
</evidence>
<keyword evidence="1" id="KW-0812">Transmembrane</keyword>
<feature type="transmembrane region" description="Helical" evidence="1">
    <location>
        <begin position="97"/>
        <end position="121"/>
    </location>
</feature>
<reference evidence="3" key="1">
    <citation type="journal article" date="2017" name="Genome Biol.">
        <title>Comparative genomics reveals high biological diversity and specific adaptations in the industrially and medically important fungal genus Aspergillus.</title>
        <authorList>
            <person name="de Vries R.P."/>
            <person name="Riley R."/>
            <person name="Wiebenga A."/>
            <person name="Aguilar-Osorio G."/>
            <person name="Amillis S."/>
            <person name="Uchima C.A."/>
            <person name="Anderluh G."/>
            <person name="Asadollahi M."/>
            <person name="Askin M."/>
            <person name="Barry K."/>
            <person name="Battaglia E."/>
            <person name="Bayram O."/>
            <person name="Benocci T."/>
            <person name="Braus-Stromeyer S.A."/>
            <person name="Caldana C."/>
            <person name="Canovas D."/>
            <person name="Cerqueira G.C."/>
            <person name="Chen F."/>
            <person name="Chen W."/>
            <person name="Choi C."/>
            <person name="Clum A."/>
            <person name="Dos Santos R.A."/>
            <person name="Damasio A.R."/>
            <person name="Diallinas G."/>
            <person name="Emri T."/>
            <person name="Fekete E."/>
            <person name="Flipphi M."/>
            <person name="Freyberg S."/>
            <person name="Gallo A."/>
            <person name="Gournas C."/>
            <person name="Habgood R."/>
            <person name="Hainaut M."/>
            <person name="Harispe M.L."/>
            <person name="Henrissat B."/>
            <person name="Hilden K.S."/>
            <person name="Hope R."/>
            <person name="Hossain A."/>
            <person name="Karabika E."/>
            <person name="Karaffa L."/>
            <person name="Karanyi Z."/>
            <person name="Krasevec N."/>
            <person name="Kuo A."/>
            <person name="Kusch H."/>
            <person name="LaButti K."/>
            <person name="Lagendijk E.L."/>
            <person name="Lapidus A."/>
            <person name="Levasseur A."/>
            <person name="Lindquist E."/>
            <person name="Lipzen A."/>
            <person name="Logrieco A.F."/>
            <person name="MacCabe A."/>
            <person name="Maekelae M.R."/>
            <person name="Malavazi I."/>
            <person name="Melin P."/>
            <person name="Meyer V."/>
            <person name="Mielnichuk N."/>
            <person name="Miskei M."/>
            <person name="Molnar A.P."/>
            <person name="Mule G."/>
            <person name="Ngan C.Y."/>
            <person name="Orejas M."/>
            <person name="Orosz E."/>
            <person name="Ouedraogo J.P."/>
            <person name="Overkamp K.M."/>
            <person name="Park H.-S."/>
            <person name="Perrone G."/>
            <person name="Piumi F."/>
            <person name="Punt P.J."/>
            <person name="Ram A.F."/>
            <person name="Ramon A."/>
            <person name="Rauscher S."/>
            <person name="Record E."/>
            <person name="Riano-Pachon D.M."/>
            <person name="Robert V."/>
            <person name="Roehrig J."/>
            <person name="Ruller R."/>
            <person name="Salamov A."/>
            <person name="Salih N.S."/>
            <person name="Samson R.A."/>
            <person name="Sandor E."/>
            <person name="Sanguinetti M."/>
            <person name="Schuetze T."/>
            <person name="Sepcic K."/>
            <person name="Shelest E."/>
            <person name="Sherlock G."/>
            <person name="Sophianopoulou V."/>
            <person name="Squina F.M."/>
            <person name="Sun H."/>
            <person name="Susca A."/>
            <person name="Todd R.B."/>
            <person name="Tsang A."/>
            <person name="Unkles S.E."/>
            <person name="van de Wiele N."/>
            <person name="van Rossen-Uffink D."/>
            <person name="Oliveira J.V."/>
            <person name="Vesth T.C."/>
            <person name="Visser J."/>
            <person name="Yu J.-H."/>
            <person name="Zhou M."/>
            <person name="Andersen M.R."/>
            <person name="Archer D.B."/>
            <person name="Baker S.E."/>
            <person name="Benoit I."/>
            <person name="Brakhage A.A."/>
            <person name="Braus G.H."/>
            <person name="Fischer R."/>
            <person name="Frisvad J.C."/>
            <person name="Goldman G.H."/>
            <person name="Houbraken J."/>
            <person name="Oakley B."/>
            <person name="Pocsi I."/>
            <person name="Scazzocchio C."/>
            <person name="Seiboth B."/>
            <person name="vanKuyk P.A."/>
            <person name="Wortman J."/>
            <person name="Dyer P.S."/>
            <person name="Grigoriev I.V."/>
        </authorList>
    </citation>
    <scope>NUCLEOTIDE SEQUENCE [LARGE SCALE GENOMIC DNA]</scope>
    <source>
        <strain evidence="3">CBS 106.47</strain>
    </source>
</reference>
<keyword evidence="1" id="KW-0472">Membrane</keyword>
<dbReference type="VEuPathDB" id="FungiDB:ASPFODRAFT_597176"/>
<dbReference type="EMBL" id="KV878241">
    <property type="protein sequence ID" value="OJZ86340.1"/>
    <property type="molecule type" value="Genomic_DNA"/>
</dbReference>
<gene>
    <name evidence="2" type="ORF">ASPFODRAFT_597176</name>
</gene>
<organism evidence="2 3">
    <name type="scientific">Aspergillus luchuensis (strain CBS 106.47)</name>
    <dbReference type="NCBI Taxonomy" id="1137211"/>
    <lineage>
        <taxon>Eukaryota</taxon>
        <taxon>Fungi</taxon>
        <taxon>Dikarya</taxon>
        <taxon>Ascomycota</taxon>
        <taxon>Pezizomycotina</taxon>
        <taxon>Eurotiomycetes</taxon>
        <taxon>Eurotiomycetidae</taxon>
        <taxon>Eurotiales</taxon>
        <taxon>Aspergillaceae</taxon>
        <taxon>Aspergillus</taxon>
        <taxon>Aspergillus subgen. Circumdati</taxon>
    </lineage>
</organism>